<dbReference type="Pfam" id="PF01863">
    <property type="entry name" value="YgjP-like"/>
    <property type="match status" value="1"/>
</dbReference>
<evidence type="ECO:0000259" key="1">
    <source>
        <dbReference type="Pfam" id="PF01863"/>
    </source>
</evidence>
<proteinExistence type="predicted"/>
<reference evidence="2 3" key="1">
    <citation type="submission" date="2020-08" db="EMBL/GenBank/DDBJ databases">
        <title>Clostridia isolated from Swiss meat.</title>
        <authorList>
            <person name="Wambui J."/>
            <person name="Stevens M.J.A."/>
            <person name="Stephan R."/>
        </authorList>
    </citation>
    <scope>NUCLEOTIDE SEQUENCE [LARGE SCALE GENOMIC DNA]</scope>
    <source>
        <strain evidence="2 3">CM001</strain>
    </source>
</reference>
<comment type="caution">
    <text evidence="2">The sequence shown here is derived from an EMBL/GenBank/DDBJ whole genome shotgun (WGS) entry which is preliminary data.</text>
</comment>
<feature type="domain" description="YgjP-like metallopeptidase" evidence="1">
    <location>
        <begin position="1"/>
        <end position="47"/>
    </location>
</feature>
<protein>
    <submittedName>
        <fullName evidence="2">M48 family metallopeptidase</fullName>
    </submittedName>
</protein>
<gene>
    <name evidence="2" type="ORF">H7E68_11815</name>
</gene>
<sequence>MAKAHALDYIIVHEMCYMYHKNHYQEYCKLLSSIIPDYEVRKSWLKNYGVRLDL</sequence>
<dbReference type="EMBL" id="JACKWY010000006">
    <property type="protein sequence ID" value="MBB6715395.1"/>
    <property type="molecule type" value="Genomic_DNA"/>
</dbReference>
<organism evidence="2 3">
    <name type="scientific">Clostridium gasigenes</name>
    <dbReference type="NCBI Taxonomy" id="94869"/>
    <lineage>
        <taxon>Bacteria</taxon>
        <taxon>Bacillati</taxon>
        <taxon>Bacillota</taxon>
        <taxon>Clostridia</taxon>
        <taxon>Eubacteriales</taxon>
        <taxon>Clostridiaceae</taxon>
        <taxon>Clostridium</taxon>
    </lineage>
</organism>
<dbReference type="Proteomes" id="UP000585258">
    <property type="component" value="Unassembled WGS sequence"/>
</dbReference>
<dbReference type="Gene3D" id="3.30.2010.10">
    <property type="entry name" value="Metalloproteases ('zincins'), catalytic domain"/>
    <property type="match status" value="1"/>
</dbReference>
<evidence type="ECO:0000313" key="2">
    <source>
        <dbReference type="EMBL" id="MBB6715395.1"/>
    </source>
</evidence>
<dbReference type="AlphaFoldDB" id="A0A7X0VS66"/>
<accession>A0A7X0VS66</accession>
<dbReference type="CDD" id="cd07344">
    <property type="entry name" value="M48_yhfN_like"/>
    <property type="match status" value="1"/>
</dbReference>
<dbReference type="InterPro" id="IPR002725">
    <property type="entry name" value="YgjP-like_metallopeptidase"/>
</dbReference>
<name>A0A7X0VS66_9CLOT</name>
<evidence type="ECO:0000313" key="3">
    <source>
        <dbReference type="Proteomes" id="UP000585258"/>
    </source>
</evidence>